<organism evidence="1 2">
    <name type="scientific">Dentiscutata erythropus</name>
    <dbReference type="NCBI Taxonomy" id="1348616"/>
    <lineage>
        <taxon>Eukaryota</taxon>
        <taxon>Fungi</taxon>
        <taxon>Fungi incertae sedis</taxon>
        <taxon>Mucoromycota</taxon>
        <taxon>Glomeromycotina</taxon>
        <taxon>Glomeromycetes</taxon>
        <taxon>Diversisporales</taxon>
        <taxon>Gigasporaceae</taxon>
        <taxon>Dentiscutata</taxon>
    </lineage>
</organism>
<reference evidence="1" key="1">
    <citation type="submission" date="2021-06" db="EMBL/GenBank/DDBJ databases">
        <authorList>
            <person name="Kallberg Y."/>
            <person name="Tangrot J."/>
            <person name="Rosling A."/>
        </authorList>
    </citation>
    <scope>NUCLEOTIDE SEQUENCE</scope>
    <source>
        <strain evidence="1">MA453B</strain>
    </source>
</reference>
<accession>A0A9N9P5E1</accession>
<sequence length="41" mass="5009">AWNNYAIRFFEQGLEINIPFNSFSDSLWSSNWIWTDRRIVN</sequence>
<name>A0A9N9P5E1_9GLOM</name>
<evidence type="ECO:0000313" key="2">
    <source>
        <dbReference type="Proteomes" id="UP000789405"/>
    </source>
</evidence>
<evidence type="ECO:0000313" key="1">
    <source>
        <dbReference type="EMBL" id="CAG8805455.1"/>
    </source>
</evidence>
<dbReference type="AlphaFoldDB" id="A0A9N9P5E1"/>
<gene>
    <name evidence="1" type="ORF">DERYTH_LOCUS24282</name>
</gene>
<comment type="caution">
    <text evidence="1">The sequence shown here is derived from an EMBL/GenBank/DDBJ whole genome shotgun (WGS) entry which is preliminary data.</text>
</comment>
<feature type="non-terminal residue" evidence="1">
    <location>
        <position position="41"/>
    </location>
</feature>
<dbReference type="EMBL" id="CAJVPY010040132">
    <property type="protein sequence ID" value="CAG8805455.1"/>
    <property type="molecule type" value="Genomic_DNA"/>
</dbReference>
<protein>
    <submittedName>
        <fullName evidence="1">18129_t:CDS:1</fullName>
    </submittedName>
</protein>
<dbReference type="Proteomes" id="UP000789405">
    <property type="component" value="Unassembled WGS sequence"/>
</dbReference>
<keyword evidence="2" id="KW-1185">Reference proteome</keyword>
<proteinExistence type="predicted"/>
<feature type="non-terminal residue" evidence="1">
    <location>
        <position position="1"/>
    </location>
</feature>